<dbReference type="EMBL" id="AMCI01001034">
    <property type="protein sequence ID" value="EJX06871.1"/>
    <property type="molecule type" value="Genomic_DNA"/>
</dbReference>
<protein>
    <submittedName>
        <fullName evidence="1">Uncharacterized protein</fullName>
    </submittedName>
</protein>
<dbReference type="AlphaFoldDB" id="J9D2L6"/>
<proteinExistence type="predicted"/>
<evidence type="ECO:0000313" key="1">
    <source>
        <dbReference type="EMBL" id="EJX06871.1"/>
    </source>
</evidence>
<accession>J9D2L6</accession>
<organism evidence="1">
    <name type="scientific">gut metagenome</name>
    <dbReference type="NCBI Taxonomy" id="749906"/>
    <lineage>
        <taxon>unclassified sequences</taxon>
        <taxon>metagenomes</taxon>
        <taxon>organismal metagenomes</taxon>
    </lineage>
</organism>
<comment type="caution">
    <text evidence="1">The sequence shown here is derived from an EMBL/GenBank/DDBJ whole genome shotgun (WGS) entry which is preliminary data.</text>
</comment>
<gene>
    <name evidence="1" type="ORF">EVA_05024</name>
</gene>
<name>J9D2L6_9ZZZZ</name>
<sequence length="35" mass="3824">MDAAENAVLNQNSPRLLSAEADKIKIFLHAVCGKR</sequence>
<reference evidence="1" key="1">
    <citation type="journal article" date="2012" name="PLoS ONE">
        <title>Gene sets for utilization of primary and secondary nutrition supplies in the distal gut of endangered iberian lynx.</title>
        <authorList>
            <person name="Alcaide M."/>
            <person name="Messina E."/>
            <person name="Richter M."/>
            <person name="Bargiela R."/>
            <person name="Peplies J."/>
            <person name="Huws S.A."/>
            <person name="Newbold C.J."/>
            <person name="Golyshin P.N."/>
            <person name="Simon M.A."/>
            <person name="Lopez G."/>
            <person name="Yakimov M.M."/>
            <person name="Ferrer M."/>
        </authorList>
    </citation>
    <scope>NUCLEOTIDE SEQUENCE</scope>
</reference>